<dbReference type="PANTHER" id="PTHR45932:SF1">
    <property type="entry name" value="OS05G0429400 PROTEIN"/>
    <property type="match status" value="1"/>
</dbReference>
<dbReference type="GO" id="GO:0008289">
    <property type="term" value="F:lipid binding"/>
    <property type="evidence" value="ECO:0007669"/>
    <property type="project" value="InterPro"/>
</dbReference>
<gene>
    <name evidence="1" type="ORF">GUJ93_ZPchr0002g26612</name>
</gene>
<dbReference type="OrthoDB" id="75724at2759"/>
<name>A0A8J5V9V1_ZIZPA</name>
<evidence type="ECO:0000313" key="1">
    <source>
        <dbReference type="EMBL" id="KAG8056625.1"/>
    </source>
</evidence>
<keyword evidence="2" id="KW-1185">Reference proteome</keyword>
<proteinExistence type="predicted"/>
<protein>
    <submittedName>
        <fullName evidence="1">Uncharacterized protein</fullName>
    </submittedName>
</protein>
<reference evidence="1" key="2">
    <citation type="submission" date="2021-02" db="EMBL/GenBank/DDBJ databases">
        <authorList>
            <person name="Kimball J.A."/>
            <person name="Haas M.W."/>
            <person name="Macchietto M."/>
            <person name="Kono T."/>
            <person name="Duquette J."/>
            <person name="Shao M."/>
        </authorList>
    </citation>
    <scope>NUCLEOTIDE SEQUENCE</scope>
    <source>
        <tissue evidence="1">Fresh leaf tissue</tissue>
    </source>
</reference>
<evidence type="ECO:0000313" key="2">
    <source>
        <dbReference type="Proteomes" id="UP000729402"/>
    </source>
</evidence>
<comment type="caution">
    <text evidence="1">The sequence shown here is derived from an EMBL/GenBank/DDBJ whole genome shotgun (WGS) entry which is preliminary data.</text>
</comment>
<dbReference type="EMBL" id="JAAALK010000287">
    <property type="protein sequence ID" value="KAG8056625.1"/>
    <property type="molecule type" value="Genomic_DNA"/>
</dbReference>
<dbReference type="AlphaFoldDB" id="A0A8J5V9V1"/>
<sequence length="104" mass="11951">MMSSKTRSSTRRPQRRGEAGARFLKWRIQLLERGIQEQLDFSSNGIYSMVQVTDLKNSLPMLGKHCVVTRQVIALLQDNYPEFIAKKVNLSNFFLGIPESCPNY</sequence>
<dbReference type="InterPro" id="IPR044834">
    <property type="entry name" value="PATL"/>
</dbReference>
<dbReference type="Proteomes" id="UP000729402">
    <property type="component" value="Unassembled WGS sequence"/>
</dbReference>
<accession>A0A8J5V9V1</accession>
<reference evidence="1" key="1">
    <citation type="journal article" date="2021" name="bioRxiv">
        <title>Whole Genome Assembly and Annotation of Northern Wild Rice, Zizania palustris L., Supports a Whole Genome Duplication in the Zizania Genus.</title>
        <authorList>
            <person name="Haas M."/>
            <person name="Kono T."/>
            <person name="Macchietto M."/>
            <person name="Millas R."/>
            <person name="McGilp L."/>
            <person name="Shao M."/>
            <person name="Duquette J."/>
            <person name="Hirsch C.N."/>
            <person name="Kimball J."/>
        </authorList>
    </citation>
    <scope>NUCLEOTIDE SEQUENCE</scope>
    <source>
        <tissue evidence="1">Fresh leaf tissue</tissue>
    </source>
</reference>
<dbReference type="PANTHER" id="PTHR45932">
    <property type="entry name" value="PATELLIN-1"/>
    <property type="match status" value="1"/>
</dbReference>
<organism evidence="1 2">
    <name type="scientific">Zizania palustris</name>
    <name type="common">Northern wild rice</name>
    <dbReference type="NCBI Taxonomy" id="103762"/>
    <lineage>
        <taxon>Eukaryota</taxon>
        <taxon>Viridiplantae</taxon>
        <taxon>Streptophyta</taxon>
        <taxon>Embryophyta</taxon>
        <taxon>Tracheophyta</taxon>
        <taxon>Spermatophyta</taxon>
        <taxon>Magnoliopsida</taxon>
        <taxon>Liliopsida</taxon>
        <taxon>Poales</taxon>
        <taxon>Poaceae</taxon>
        <taxon>BOP clade</taxon>
        <taxon>Oryzoideae</taxon>
        <taxon>Oryzeae</taxon>
        <taxon>Zizaniinae</taxon>
        <taxon>Zizania</taxon>
    </lineage>
</organism>